<evidence type="ECO:0000256" key="1">
    <source>
        <dbReference type="ARBA" id="ARBA00022679"/>
    </source>
</evidence>
<reference evidence="2 3" key="1">
    <citation type="submission" date="2017-05" db="EMBL/GenBank/DDBJ databases">
        <title>Complete and WGS of Bordetella genogroups.</title>
        <authorList>
            <person name="Spilker T."/>
            <person name="LiPuma J."/>
        </authorList>
    </citation>
    <scope>NUCLEOTIDE SEQUENCE [LARGE SCALE GENOMIC DNA]</scope>
    <source>
        <strain evidence="2 3">AU9919</strain>
    </source>
</reference>
<dbReference type="InterPro" id="IPR023606">
    <property type="entry name" value="CoA-Trfase_III_dom_1_sf"/>
</dbReference>
<proteinExistence type="predicted"/>
<name>A0A261TTT3_9BORD</name>
<dbReference type="PANTHER" id="PTHR48207:SF3">
    <property type="entry name" value="SUCCINATE--HYDROXYMETHYLGLUTARATE COA-TRANSFERASE"/>
    <property type="match status" value="1"/>
</dbReference>
<dbReference type="Gene3D" id="3.30.1540.10">
    <property type="entry name" value="formyl-coa transferase, domain 3"/>
    <property type="match status" value="1"/>
</dbReference>
<dbReference type="Proteomes" id="UP000216885">
    <property type="component" value="Unassembled WGS sequence"/>
</dbReference>
<dbReference type="InterPro" id="IPR044855">
    <property type="entry name" value="CoA-Trfase_III_dom3_sf"/>
</dbReference>
<evidence type="ECO:0000313" key="3">
    <source>
        <dbReference type="Proteomes" id="UP000216885"/>
    </source>
</evidence>
<dbReference type="Gene3D" id="3.40.50.10540">
    <property type="entry name" value="Crotonobetainyl-coa:carnitine coa-transferase, domain 1"/>
    <property type="match status" value="1"/>
</dbReference>
<protein>
    <submittedName>
        <fullName evidence="2">CoA transferase</fullName>
    </submittedName>
</protein>
<comment type="caution">
    <text evidence="2">The sequence shown here is derived from an EMBL/GenBank/DDBJ whole genome shotgun (WGS) entry which is preliminary data.</text>
</comment>
<sequence>MTQTAQTHAFTPDQEGPLADIRVVDMSRLVAGNMLSVFLADFGADVIKVERPEKGDDLRHWREGGQAVYWKVYGRNKRSLALDIKSEEGLTQLKKLIKCSHVLIENFVPGGLEKMGLSPDVLHALNPALVIARVSGWGQTGPYSHKPGFGTLVEAMSGYAYLNGFPDKPPALPPLAMADMIAGMYGAAGVLTALRSAEKTGVGQIVDLSLFEPIFSLISSEAAKFQATGTPTLRSGNQSAHTAPRNVYVCKDGKHIAMSGSMQSMAMRIFDTIGMPELKTDPRFENNDVRVQNKDLLDEIIQSFVAQRDQDDNLALFEKAGVTAGPVYSVADLIDHPYVTGREAIVHVPDADMGSVPMHNIIPRLSASPGVFRRPAPTLGEHTADILAELEHVQLDSTKSN</sequence>
<dbReference type="EMBL" id="NEVQ01000019">
    <property type="protein sequence ID" value="OZI53066.1"/>
    <property type="molecule type" value="Genomic_DNA"/>
</dbReference>
<evidence type="ECO:0000313" key="2">
    <source>
        <dbReference type="EMBL" id="OZI53066.1"/>
    </source>
</evidence>
<dbReference type="GO" id="GO:0008410">
    <property type="term" value="F:CoA-transferase activity"/>
    <property type="evidence" value="ECO:0007669"/>
    <property type="project" value="TreeGrafter"/>
</dbReference>
<dbReference type="InterPro" id="IPR050483">
    <property type="entry name" value="CoA-transferase_III_domain"/>
</dbReference>
<organism evidence="2 3">
    <name type="scientific">Bordetella genomosp. 4</name>
    <dbReference type="NCBI Taxonomy" id="463044"/>
    <lineage>
        <taxon>Bacteria</taxon>
        <taxon>Pseudomonadati</taxon>
        <taxon>Pseudomonadota</taxon>
        <taxon>Betaproteobacteria</taxon>
        <taxon>Burkholderiales</taxon>
        <taxon>Alcaligenaceae</taxon>
        <taxon>Bordetella</taxon>
    </lineage>
</organism>
<dbReference type="SUPFAM" id="SSF89796">
    <property type="entry name" value="CoA-transferase family III (CaiB/BaiF)"/>
    <property type="match status" value="1"/>
</dbReference>
<accession>A0A261TTT3</accession>
<dbReference type="PANTHER" id="PTHR48207">
    <property type="entry name" value="SUCCINATE--HYDROXYMETHYLGLUTARATE COA-TRANSFERASE"/>
    <property type="match status" value="1"/>
</dbReference>
<dbReference type="InterPro" id="IPR003673">
    <property type="entry name" value="CoA-Trfase_fam_III"/>
</dbReference>
<gene>
    <name evidence="2" type="ORF">CAL20_18875</name>
</gene>
<keyword evidence="1 2" id="KW-0808">Transferase</keyword>
<dbReference type="RefSeq" id="WP_094838639.1">
    <property type="nucleotide sequence ID" value="NZ_NEVQ01000019.1"/>
</dbReference>
<dbReference type="Pfam" id="PF02515">
    <property type="entry name" value="CoA_transf_3"/>
    <property type="match status" value="1"/>
</dbReference>
<dbReference type="AlphaFoldDB" id="A0A261TTT3"/>
<keyword evidence="3" id="KW-1185">Reference proteome</keyword>